<dbReference type="Gene3D" id="2.60.120.620">
    <property type="entry name" value="q2cbj1_9rhob like domain"/>
    <property type="match status" value="1"/>
</dbReference>
<accession>A0A6J5NMZ2</accession>
<evidence type="ECO:0000313" key="1">
    <source>
        <dbReference type="EMBL" id="CAB4156674.1"/>
    </source>
</evidence>
<sequence>MKFESHDILRIQVHTTILESIDNKKLIKEIEETKNSIPSGFIDSFGADTNHTYFEDSTFPWLKPESSKLLAEIENSVSAICGSEMNVSEAWTLSLDFGQSVMAHSHRMNNHMNPLEFYSVAYYANAPENSAKLIFEVGHSNISESIYIIEPGNSMLVIFNSYMKHMTTRHLSEEKRIVVSANLSPRNPSTLVIPDLSGYKVV</sequence>
<dbReference type="EMBL" id="LR796639">
    <property type="protein sequence ID" value="CAB4156674.1"/>
    <property type="molecule type" value="Genomic_DNA"/>
</dbReference>
<reference evidence="1" key="1">
    <citation type="submission" date="2020-04" db="EMBL/GenBank/DDBJ databases">
        <authorList>
            <person name="Chiriac C."/>
            <person name="Salcher M."/>
            <person name="Ghai R."/>
            <person name="Kavagutti S V."/>
        </authorList>
    </citation>
    <scope>NUCLEOTIDE SEQUENCE</scope>
</reference>
<organism evidence="1">
    <name type="scientific">uncultured Caudovirales phage</name>
    <dbReference type="NCBI Taxonomy" id="2100421"/>
    <lineage>
        <taxon>Viruses</taxon>
        <taxon>Duplodnaviria</taxon>
        <taxon>Heunggongvirae</taxon>
        <taxon>Uroviricota</taxon>
        <taxon>Caudoviricetes</taxon>
        <taxon>Peduoviridae</taxon>
        <taxon>Maltschvirus</taxon>
        <taxon>Maltschvirus maltsch</taxon>
    </lineage>
</organism>
<protein>
    <submittedName>
        <fullName evidence="1">Uncharacterized protein</fullName>
    </submittedName>
</protein>
<proteinExistence type="predicted"/>
<name>A0A6J5NMZ2_9CAUD</name>
<gene>
    <name evidence="1" type="ORF">UFOVP658_102</name>
</gene>